<reference evidence="6" key="1">
    <citation type="submission" date="2025-08" db="UniProtKB">
        <authorList>
            <consortium name="RefSeq"/>
        </authorList>
    </citation>
    <scope>IDENTIFICATION</scope>
</reference>
<proteinExistence type="inferred from homology"/>
<evidence type="ECO:0000256" key="1">
    <source>
        <dbReference type="ARBA" id="ARBA00009097"/>
    </source>
</evidence>
<feature type="compositionally biased region" description="Basic and acidic residues" evidence="4">
    <location>
        <begin position="170"/>
        <end position="189"/>
    </location>
</feature>
<evidence type="ECO:0000256" key="2">
    <source>
        <dbReference type="ARBA" id="ARBA00023054"/>
    </source>
</evidence>
<sequence>MSSSSAAALFACSKCNSRHPFEDLSQGQQLCKTCRQASVKCTYCRADFHPEGKTSICKKCENNVRQFGKPRSCDYCNLVAAFIGTKCQRCTNSEKKYGAPITCEQCKQKSAFDRKDSETQKREGKMLCWLCTVSLKRTLAKARISDPSRLRASSSRSSPTAPPTANLLPENKRKEKKPDFHRDRKLRPDVTKVHVDDEVKEVKTSKPIVFPDPTSSDHVVALTKLNDQVLTLQKSLAEKEKLLIAKDRIICELKADMGKVDRDARSKFQDAVKRHGEQMAEMQEKCRALQKQVVAKKDSKAKRMRMDITATLLNGTL</sequence>
<feature type="region of interest" description="Disordered" evidence="4">
    <location>
        <begin position="144"/>
        <end position="189"/>
    </location>
</feature>
<organism evidence="5 6">
    <name type="scientific">Galendromus occidentalis</name>
    <name type="common">western predatory mite</name>
    <dbReference type="NCBI Taxonomy" id="34638"/>
    <lineage>
        <taxon>Eukaryota</taxon>
        <taxon>Metazoa</taxon>
        <taxon>Ecdysozoa</taxon>
        <taxon>Arthropoda</taxon>
        <taxon>Chelicerata</taxon>
        <taxon>Arachnida</taxon>
        <taxon>Acari</taxon>
        <taxon>Parasitiformes</taxon>
        <taxon>Mesostigmata</taxon>
        <taxon>Gamasina</taxon>
        <taxon>Phytoseioidea</taxon>
        <taxon>Phytoseiidae</taxon>
        <taxon>Typhlodrominae</taxon>
        <taxon>Galendromus</taxon>
    </lineage>
</organism>
<evidence type="ECO:0000256" key="3">
    <source>
        <dbReference type="SAM" id="Coils"/>
    </source>
</evidence>
<dbReference type="GeneID" id="100900045"/>
<comment type="similarity">
    <text evidence="1">Belongs to the FAM76 family.</text>
</comment>
<dbReference type="PANTHER" id="PTHR46176">
    <property type="entry name" value="LD21662P"/>
    <property type="match status" value="1"/>
</dbReference>
<dbReference type="AlphaFoldDB" id="A0AAJ6QMY8"/>
<protein>
    <submittedName>
        <fullName evidence="6">Protein FAM76A</fullName>
    </submittedName>
</protein>
<feature type="coiled-coil region" evidence="3">
    <location>
        <begin position="222"/>
        <end position="299"/>
    </location>
</feature>
<dbReference type="GO" id="GO:0016607">
    <property type="term" value="C:nuclear speck"/>
    <property type="evidence" value="ECO:0007669"/>
    <property type="project" value="TreeGrafter"/>
</dbReference>
<keyword evidence="5" id="KW-1185">Reference proteome</keyword>
<dbReference type="KEGG" id="goe:100900045"/>
<name>A0AAJ6QMY8_9ACAR</name>
<evidence type="ECO:0000313" key="5">
    <source>
        <dbReference type="Proteomes" id="UP000694867"/>
    </source>
</evidence>
<dbReference type="Proteomes" id="UP000694867">
    <property type="component" value="Unplaced"/>
</dbReference>
<dbReference type="RefSeq" id="XP_003738299.1">
    <property type="nucleotide sequence ID" value="XM_003738251.2"/>
</dbReference>
<dbReference type="PANTHER" id="PTHR46176:SF1">
    <property type="entry name" value="LD21662P"/>
    <property type="match status" value="1"/>
</dbReference>
<dbReference type="InterPro" id="IPR032017">
    <property type="entry name" value="FAM76"/>
</dbReference>
<evidence type="ECO:0000256" key="4">
    <source>
        <dbReference type="SAM" id="MobiDB-lite"/>
    </source>
</evidence>
<keyword evidence="2 3" id="KW-0175">Coiled coil</keyword>
<feature type="compositionally biased region" description="Low complexity" evidence="4">
    <location>
        <begin position="150"/>
        <end position="165"/>
    </location>
</feature>
<evidence type="ECO:0000313" key="6">
    <source>
        <dbReference type="RefSeq" id="XP_003738299.1"/>
    </source>
</evidence>
<gene>
    <name evidence="6" type="primary">LOC100900045</name>
</gene>
<dbReference type="Pfam" id="PF16046">
    <property type="entry name" value="FAM76"/>
    <property type="match status" value="1"/>
</dbReference>
<accession>A0AAJ6QMY8</accession>